<dbReference type="EMBL" id="JAEFBK010000011">
    <property type="protein sequence ID" value="KAG7551829.1"/>
    <property type="molecule type" value="Genomic_DNA"/>
</dbReference>
<protein>
    <submittedName>
        <fullName evidence="1">Uncharacterized protein</fullName>
    </submittedName>
</protein>
<reference evidence="1 2" key="1">
    <citation type="submission" date="2020-12" db="EMBL/GenBank/DDBJ databases">
        <title>Concerted genomic and epigenomic changes stabilize Arabidopsis allopolyploids.</title>
        <authorList>
            <person name="Chen Z."/>
        </authorList>
    </citation>
    <scope>NUCLEOTIDE SEQUENCE [LARGE SCALE GENOMIC DNA]</scope>
    <source>
        <strain evidence="1">Allo738</strain>
        <tissue evidence="1">Leaf</tissue>
    </source>
</reference>
<keyword evidence="2" id="KW-1185">Reference proteome</keyword>
<name>A0A8T1Z1N7_9BRAS</name>
<dbReference type="Proteomes" id="UP000694240">
    <property type="component" value="Chromosome 11"/>
</dbReference>
<evidence type="ECO:0000313" key="1">
    <source>
        <dbReference type="EMBL" id="KAG7551829.1"/>
    </source>
</evidence>
<organism evidence="1 2">
    <name type="scientific">Arabidopsis thaliana x Arabidopsis arenosa</name>
    <dbReference type="NCBI Taxonomy" id="1240361"/>
    <lineage>
        <taxon>Eukaryota</taxon>
        <taxon>Viridiplantae</taxon>
        <taxon>Streptophyta</taxon>
        <taxon>Embryophyta</taxon>
        <taxon>Tracheophyta</taxon>
        <taxon>Spermatophyta</taxon>
        <taxon>Magnoliopsida</taxon>
        <taxon>eudicotyledons</taxon>
        <taxon>Gunneridae</taxon>
        <taxon>Pentapetalae</taxon>
        <taxon>rosids</taxon>
        <taxon>malvids</taxon>
        <taxon>Brassicales</taxon>
        <taxon>Brassicaceae</taxon>
        <taxon>Camelineae</taxon>
        <taxon>Arabidopsis</taxon>
    </lineage>
</organism>
<dbReference type="AlphaFoldDB" id="A0A8T1Z1N7"/>
<proteinExistence type="predicted"/>
<evidence type="ECO:0000313" key="2">
    <source>
        <dbReference type="Proteomes" id="UP000694240"/>
    </source>
</evidence>
<accession>A0A8T1Z1N7</accession>
<sequence>MGTVILYLDAGVETFFDGSAQASSMSVMVSFHSDVNLAIYCQFSIDSGALPSETLQEVLPKNQLRLVAIRPRNWCLGRRIWDPGILWIRRCDELVQEKMKINRFNHPLASLIKKESIVINRRCARRFKRLCMNRRFLSMGYTFFHRYFFRSMVFLRMVTLSVFVLTPATNIHHFHVKWISDSKAEANPSHGTVIPLVDEKGTVLRESQVYIPCLIRSSVVKVFYGEVAEAYPVCITEFISKLTYFVSFMVVSEDHCFVAFRWLIQISLDLLMRQRPPRKPPWNQPTMEDGDAIMMRIRRSDQQQVWVYATITKLHISFFRRVPKSRVLRCNGWIADFDFRKRKRWCIDKKKMFPKLESHTRLTDTTKATKHIIRIAALELFCFFVTNLFDCVHTLMF</sequence>
<gene>
    <name evidence="1" type="ORF">ISN45_Aa06g024610</name>
</gene>
<comment type="caution">
    <text evidence="1">The sequence shown here is derived from an EMBL/GenBank/DDBJ whole genome shotgun (WGS) entry which is preliminary data.</text>
</comment>